<dbReference type="InterPro" id="IPR036249">
    <property type="entry name" value="Thioredoxin-like_sf"/>
</dbReference>
<dbReference type="InterPro" id="IPR033954">
    <property type="entry name" value="DiS-bond_Isoase_DsbC/G"/>
</dbReference>
<feature type="signal peptide" evidence="7">
    <location>
        <begin position="1"/>
        <end position="27"/>
    </location>
</feature>
<evidence type="ECO:0000256" key="2">
    <source>
        <dbReference type="ARBA" id="ARBA00009813"/>
    </source>
</evidence>
<dbReference type="Gene3D" id="3.40.30.10">
    <property type="entry name" value="Glutaredoxin"/>
    <property type="match status" value="1"/>
</dbReference>
<keyword evidence="6 7" id="KW-0676">Redox-active center</keyword>
<dbReference type="SUPFAM" id="SSF52833">
    <property type="entry name" value="Thioredoxin-like"/>
    <property type="match status" value="1"/>
</dbReference>
<dbReference type="Proteomes" id="UP001431181">
    <property type="component" value="Unassembled WGS sequence"/>
</dbReference>
<comment type="function">
    <text evidence="7">Required for disulfide bond formation in some periplasmic proteins. Acts by transferring its disulfide bond to other proteins and is reduced in the process.</text>
</comment>
<sequence length="239" mass="26104">MTKSSRKSFLVTAMSVFLFSLSNTVLADQSAVLSSVQAALPQYEIESTELHQGAGLYVVVLKNGPTLHVTQDGKYFVAGDLYRIDGTKLENVTEKAKLTKIEALPESQMIVYKAKNEKAHITVFTDVDCGYCRMLHKEVPKLNDAGVTVRYLAYPRAGVGSEAYRKMVSIWCSADPEGWLTKVKQGAEIPENKCVNPVADQYKLGNEVGVRGTPSIVLDNGAFLPGYLPAAELVKELGL</sequence>
<evidence type="ECO:0000313" key="10">
    <source>
        <dbReference type="EMBL" id="MCW4628583.1"/>
    </source>
</evidence>
<protein>
    <recommendedName>
        <fullName evidence="7">Thiol:disulfide interchange protein</fullName>
    </recommendedName>
</protein>
<proteinExistence type="inferred from homology"/>
<name>A0ABT3KDK4_9GAMM</name>
<comment type="caution">
    <text evidence="10">The sequence shown here is derived from an EMBL/GenBank/DDBJ whole genome shotgun (WGS) entry which is preliminary data.</text>
</comment>
<dbReference type="InterPro" id="IPR012336">
    <property type="entry name" value="Thioredoxin-like_fold"/>
</dbReference>
<reference evidence="10" key="1">
    <citation type="submission" date="2022-11" db="EMBL/GenBank/DDBJ databases">
        <title>Marinomonas sp. nov., isolated from marine algae.</title>
        <authorList>
            <person name="Choi D.G."/>
            <person name="Kim J.M."/>
            <person name="Lee J.K."/>
            <person name="Baek J.H."/>
            <person name="Jeon C.O."/>
        </authorList>
    </citation>
    <scope>NUCLEOTIDE SEQUENCE</scope>
    <source>
        <strain evidence="10">KJ51-3</strain>
    </source>
</reference>
<comment type="subcellular location">
    <subcellularLocation>
        <location evidence="1 7">Periplasm</location>
    </subcellularLocation>
</comment>
<dbReference type="InterPro" id="IPR018950">
    <property type="entry name" value="DiS-bond_isomerase_DsbC/G_N"/>
</dbReference>
<evidence type="ECO:0000259" key="8">
    <source>
        <dbReference type="Pfam" id="PF10411"/>
    </source>
</evidence>
<dbReference type="RefSeq" id="WP_265217815.1">
    <property type="nucleotide sequence ID" value="NZ_JAPEUL010000006.1"/>
</dbReference>
<keyword evidence="4 7" id="KW-0574">Periplasm</keyword>
<dbReference type="EMBL" id="JAPEUL010000006">
    <property type="protein sequence ID" value="MCW4628583.1"/>
    <property type="molecule type" value="Genomic_DNA"/>
</dbReference>
<dbReference type="PANTHER" id="PTHR35272:SF3">
    <property type="entry name" value="THIOL:DISULFIDE INTERCHANGE PROTEIN DSBC"/>
    <property type="match status" value="1"/>
</dbReference>
<dbReference type="PANTHER" id="PTHR35272">
    <property type="entry name" value="THIOL:DISULFIDE INTERCHANGE PROTEIN DSBC-RELATED"/>
    <property type="match status" value="1"/>
</dbReference>
<evidence type="ECO:0000256" key="5">
    <source>
        <dbReference type="ARBA" id="ARBA00023157"/>
    </source>
</evidence>
<feature type="chain" id="PRO_5044967044" description="Thiol:disulfide interchange protein" evidence="7">
    <location>
        <begin position="28"/>
        <end position="239"/>
    </location>
</feature>
<dbReference type="CDD" id="cd03020">
    <property type="entry name" value="DsbA_DsbC_DsbG"/>
    <property type="match status" value="1"/>
</dbReference>
<evidence type="ECO:0000259" key="9">
    <source>
        <dbReference type="Pfam" id="PF13098"/>
    </source>
</evidence>
<comment type="similarity">
    <text evidence="2 7">Belongs to the thioredoxin family. DsbC subfamily.</text>
</comment>
<dbReference type="InterPro" id="IPR051470">
    <property type="entry name" value="Thiol:disulfide_interchange"/>
</dbReference>
<dbReference type="Pfam" id="PF13098">
    <property type="entry name" value="Thioredoxin_2"/>
    <property type="match status" value="1"/>
</dbReference>
<evidence type="ECO:0000256" key="1">
    <source>
        <dbReference type="ARBA" id="ARBA00004418"/>
    </source>
</evidence>
<evidence type="ECO:0000313" key="11">
    <source>
        <dbReference type="Proteomes" id="UP001431181"/>
    </source>
</evidence>
<feature type="domain" description="Thioredoxin-like fold" evidence="9">
    <location>
        <begin position="114"/>
        <end position="237"/>
    </location>
</feature>
<accession>A0ABT3KDK4</accession>
<feature type="domain" description="Disulphide bond isomerase DsbC/G N-terminal" evidence="8">
    <location>
        <begin position="25"/>
        <end position="94"/>
    </location>
</feature>
<keyword evidence="11" id="KW-1185">Reference proteome</keyword>
<dbReference type="SUPFAM" id="SSF54423">
    <property type="entry name" value="DsbC/DsbG N-terminal domain-like"/>
    <property type="match status" value="1"/>
</dbReference>
<evidence type="ECO:0000256" key="6">
    <source>
        <dbReference type="ARBA" id="ARBA00023284"/>
    </source>
</evidence>
<dbReference type="Pfam" id="PF10411">
    <property type="entry name" value="DsbC_N"/>
    <property type="match status" value="1"/>
</dbReference>
<evidence type="ECO:0000256" key="4">
    <source>
        <dbReference type="ARBA" id="ARBA00022764"/>
    </source>
</evidence>
<evidence type="ECO:0000256" key="7">
    <source>
        <dbReference type="RuleBase" id="RU364038"/>
    </source>
</evidence>
<dbReference type="InterPro" id="IPR009094">
    <property type="entry name" value="DiS-bond_isomerase_DsbC/G_N_sf"/>
</dbReference>
<evidence type="ECO:0000256" key="3">
    <source>
        <dbReference type="ARBA" id="ARBA00022729"/>
    </source>
</evidence>
<gene>
    <name evidence="10" type="ORF">ONZ52_06105</name>
</gene>
<organism evidence="10 11">
    <name type="scientific">Marinomonas rhodophyticola</name>
    <dbReference type="NCBI Taxonomy" id="2992803"/>
    <lineage>
        <taxon>Bacteria</taxon>
        <taxon>Pseudomonadati</taxon>
        <taxon>Pseudomonadota</taxon>
        <taxon>Gammaproteobacteria</taxon>
        <taxon>Oceanospirillales</taxon>
        <taxon>Oceanospirillaceae</taxon>
        <taxon>Marinomonas</taxon>
    </lineage>
</organism>
<dbReference type="Gene3D" id="3.10.450.70">
    <property type="entry name" value="Disulphide bond isomerase, DsbC/G, N-terminal"/>
    <property type="match status" value="1"/>
</dbReference>
<keyword evidence="3 7" id="KW-0732">Signal</keyword>
<keyword evidence="5" id="KW-1015">Disulfide bond</keyword>